<feature type="transmembrane region" description="Helical" evidence="7">
    <location>
        <begin position="157"/>
        <end position="180"/>
    </location>
</feature>
<evidence type="ECO:0000256" key="5">
    <source>
        <dbReference type="ARBA" id="ARBA00022989"/>
    </source>
</evidence>
<evidence type="ECO:0000256" key="4">
    <source>
        <dbReference type="ARBA" id="ARBA00022692"/>
    </source>
</evidence>
<evidence type="ECO:0000256" key="7">
    <source>
        <dbReference type="SAM" id="Phobius"/>
    </source>
</evidence>
<evidence type="ECO:0000256" key="2">
    <source>
        <dbReference type="ARBA" id="ARBA00008929"/>
    </source>
</evidence>
<feature type="transmembrane region" description="Helical" evidence="7">
    <location>
        <begin position="272"/>
        <end position="292"/>
    </location>
</feature>
<feature type="transmembrane region" description="Helical" evidence="7">
    <location>
        <begin position="126"/>
        <end position="145"/>
    </location>
</feature>
<dbReference type="RefSeq" id="WP_013173525.1">
    <property type="nucleotide sequence ID" value="NC_014219.1"/>
</dbReference>
<dbReference type="EMBL" id="CP001791">
    <property type="protein sequence ID" value="ADI00104.1"/>
    <property type="molecule type" value="Genomic_DNA"/>
</dbReference>
<dbReference type="PANTHER" id="PTHR34856:SF2">
    <property type="entry name" value="PROTEIN NRFD"/>
    <property type="match status" value="1"/>
</dbReference>
<keyword evidence="9" id="KW-1185">Reference proteome</keyword>
<evidence type="ECO:0000313" key="9">
    <source>
        <dbReference type="Proteomes" id="UP000000271"/>
    </source>
</evidence>
<dbReference type="STRING" id="439292.Bsel_2604"/>
<sequence length="387" mass="42027">MSAQNKMKPVTLAALIGVLVLLGLGIFGSVNTLVQGQTLFGSSDEVPWNLLIVAYVFLALMASGMCMFASATHLLGAKQYQFLGKRAIFLAIIVVIPALVVLSMELGRLDRVYQFILNPNPQAPMWWMGVVYGIYVVLLLVEFAAMHLKNKKLMHYMSYFTLAGAIAATSVLGGIFAVTYQRPFWAGDATSVFFVLSAALSGVALLIIVAYLTAQVSGKKREQLVRSNMTGLTKIMGAGIIIALGFNAWRMIALSYTGSLDYELLLSGQYALMYWGGAIALGLIIPLIMIIATRNPAVVMTASAFVIIGMFMDKYVTIIGGQLVQPYTTLTEVATYSTTPTEWFIFVGGMAGSVLLYMIGVKYLKLDETPGHEEEMEAELVNQNKAG</sequence>
<reference evidence="8" key="1">
    <citation type="submission" date="2009-10" db="EMBL/GenBank/DDBJ databases">
        <title>Complete sequence of Bacillus selenitireducens MLS10.</title>
        <authorList>
            <consortium name="US DOE Joint Genome Institute"/>
            <person name="Lucas S."/>
            <person name="Copeland A."/>
            <person name="Lapidus A."/>
            <person name="Glavina del Rio T."/>
            <person name="Dalin E."/>
            <person name="Tice H."/>
            <person name="Bruce D."/>
            <person name="Goodwin L."/>
            <person name="Pitluck S."/>
            <person name="Sims D."/>
            <person name="Brettin T."/>
            <person name="Detter J.C."/>
            <person name="Han C."/>
            <person name="Larimer F."/>
            <person name="Land M."/>
            <person name="Hauser L."/>
            <person name="Kyrpides N."/>
            <person name="Ovchinnikova G."/>
            <person name="Stolz J."/>
        </authorList>
    </citation>
    <scope>NUCLEOTIDE SEQUENCE [LARGE SCALE GENOMIC DNA]</scope>
    <source>
        <strain evidence="8">MLS10</strain>
    </source>
</reference>
<dbReference type="HOGENOM" id="CLU_045348_3_1_9"/>
<keyword evidence="6 7" id="KW-0472">Membrane</keyword>
<proteinExistence type="inferred from homology"/>
<dbReference type="Pfam" id="PF03916">
    <property type="entry name" value="NrfD"/>
    <property type="match status" value="1"/>
</dbReference>
<evidence type="ECO:0000313" key="8">
    <source>
        <dbReference type="EMBL" id="ADI00104.1"/>
    </source>
</evidence>
<dbReference type="InterPro" id="IPR052049">
    <property type="entry name" value="Electron_transfer_protein"/>
</dbReference>
<evidence type="ECO:0000256" key="1">
    <source>
        <dbReference type="ARBA" id="ARBA00004651"/>
    </source>
</evidence>
<protein>
    <submittedName>
        <fullName evidence="8">Polysulphide reductase NrfD</fullName>
    </submittedName>
</protein>
<feature type="transmembrane region" description="Helical" evidence="7">
    <location>
        <begin position="52"/>
        <end position="75"/>
    </location>
</feature>
<gene>
    <name evidence="8" type="ordered locus">Bsel_2604</name>
</gene>
<keyword evidence="5 7" id="KW-1133">Transmembrane helix</keyword>
<dbReference type="GO" id="GO:0005886">
    <property type="term" value="C:plasma membrane"/>
    <property type="evidence" value="ECO:0007669"/>
    <property type="project" value="UniProtKB-SubCell"/>
</dbReference>
<feature type="transmembrane region" description="Helical" evidence="7">
    <location>
        <begin position="87"/>
        <end position="106"/>
    </location>
</feature>
<dbReference type="Proteomes" id="UP000000271">
    <property type="component" value="Chromosome"/>
</dbReference>
<dbReference type="Gene3D" id="1.20.1630.10">
    <property type="entry name" value="Formate dehydrogenase/DMSO reductase domain"/>
    <property type="match status" value="1"/>
</dbReference>
<dbReference type="PANTHER" id="PTHR34856">
    <property type="entry name" value="PROTEIN NRFD"/>
    <property type="match status" value="1"/>
</dbReference>
<feature type="transmembrane region" description="Helical" evidence="7">
    <location>
        <begin position="304"/>
        <end position="323"/>
    </location>
</feature>
<dbReference type="AlphaFoldDB" id="D6XXR1"/>
<dbReference type="KEGG" id="bse:Bsel_2604"/>
<evidence type="ECO:0000256" key="3">
    <source>
        <dbReference type="ARBA" id="ARBA00022475"/>
    </source>
</evidence>
<organism evidence="8 9">
    <name type="scientific">Bacillus selenitireducens (strain ATCC 700615 / DSM 15326 / MLS10)</name>
    <dbReference type="NCBI Taxonomy" id="439292"/>
    <lineage>
        <taxon>Bacteria</taxon>
        <taxon>Bacillati</taxon>
        <taxon>Bacillota</taxon>
        <taxon>Bacilli</taxon>
        <taxon>Bacillales</taxon>
        <taxon>Bacillaceae</taxon>
        <taxon>Salisediminibacterium</taxon>
    </lineage>
</organism>
<feature type="transmembrane region" description="Helical" evidence="7">
    <location>
        <begin position="235"/>
        <end position="252"/>
    </location>
</feature>
<evidence type="ECO:0000256" key="6">
    <source>
        <dbReference type="ARBA" id="ARBA00023136"/>
    </source>
</evidence>
<comment type="similarity">
    <text evidence="2">Belongs to the NrfD family.</text>
</comment>
<keyword evidence="3" id="KW-1003">Cell membrane</keyword>
<name>D6XXR1_BACIE</name>
<feature type="transmembrane region" description="Helical" evidence="7">
    <location>
        <begin position="192"/>
        <end position="214"/>
    </location>
</feature>
<comment type="subcellular location">
    <subcellularLocation>
        <location evidence="1">Cell membrane</location>
        <topology evidence="1">Multi-pass membrane protein</topology>
    </subcellularLocation>
</comment>
<dbReference type="eggNOG" id="COG5557">
    <property type="taxonomic scope" value="Bacteria"/>
</dbReference>
<feature type="transmembrane region" description="Helical" evidence="7">
    <location>
        <begin position="343"/>
        <end position="364"/>
    </location>
</feature>
<keyword evidence="4 7" id="KW-0812">Transmembrane</keyword>
<accession>D6XXR1</accession>
<dbReference type="InterPro" id="IPR005614">
    <property type="entry name" value="NrfD-like"/>
</dbReference>